<sequence length="338" mass="36852">MKLNHIPRVPLAFLPTPLEFLPNLTKHLGGPQIWMKRDDMTGLATGGNKARKLEFLLADAIQNKADTLLTFGAVQSNHCRMTAAAACKYNLKSFLILSGSRADALTGNLLLDEIMGCEYLFLPDFTNESNMESMQLAIFDKVQELNEQGRSVYMIPPGGSTPLGDVGYFLAAIEMFDQAREMGLRIDHIFVAMGSSGTQAGLLAGVKYLDMPATVHGVAVSKKGSLAALGLPPIETIVNQIGDLLDVQLNAKSGEVTVHYDYYGETYGKSTPACIEAIKLLARLEGVFLDPVYTGKTMAGMLDLVRKGTFRKDENLVFIHTGGYPGIFPHGESFRERV</sequence>
<dbReference type="SUPFAM" id="SSF53686">
    <property type="entry name" value="Tryptophan synthase beta subunit-like PLP-dependent enzymes"/>
    <property type="match status" value="1"/>
</dbReference>
<evidence type="ECO:0000256" key="5">
    <source>
        <dbReference type="PIRSR" id="PIRSR006278-2"/>
    </source>
</evidence>
<feature type="modified residue" description="N6-(pyridoxal phosphate)lysine" evidence="5">
    <location>
        <position position="49"/>
    </location>
</feature>
<feature type="domain" description="Tryptophan synthase beta chain-like PALP" evidence="6">
    <location>
        <begin position="12"/>
        <end position="322"/>
    </location>
</feature>
<accession>A0A3A4NFJ4</accession>
<proteinExistence type="inferred from homology"/>
<comment type="similarity">
    <text evidence="2">Belongs to the ACC deaminase/D-cysteine desulfhydrase family.</text>
</comment>
<dbReference type="InterPro" id="IPR036052">
    <property type="entry name" value="TrpB-like_PALP_sf"/>
</dbReference>
<gene>
    <name evidence="7" type="ORF">C4520_12815</name>
</gene>
<evidence type="ECO:0000313" key="8">
    <source>
        <dbReference type="Proteomes" id="UP000265882"/>
    </source>
</evidence>
<dbReference type="Pfam" id="PF00291">
    <property type="entry name" value="PALP"/>
    <property type="match status" value="1"/>
</dbReference>
<dbReference type="EMBL" id="QZKU01000089">
    <property type="protein sequence ID" value="RJP19457.1"/>
    <property type="molecule type" value="Genomic_DNA"/>
</dbReference>
<dbReference type="AlphaFoldDB" id="A0A3A4NFJ4"/>
<comment type="cofactor">
    <cofactor evidence="1">
        <name>pyridoxal 5'-phosphate</name>
        <dbReference type="ChEBI" id="CHEBI:597326"/>
    </cofactor>
</comment>
<name>A0A3A4NFJ4_ABYX5</name>
<keyword evidence="3 5" id="KW-0663">Pyridoxal phosphate</keyword>
<dbReference type="PIRSF" id="PIRSF006278">
    <property type="entry name" value="ACCD_DCysDesulf"/>
    <property type="match status" value="1"/>
</dbReference>
<protein>
    <submittedName>
        <fullName evidence="7">D-cysteine desulfhydrase family protein</fullName>
    </submittedName>
</protein>
<dbReference type="NCBIfam" id="TIGR01275">
    <property type="entry name" value="ACC_deam_rel"/>
    <property type="match status" value="1"/>
</dbReference>
<evidence type="ECO:0000256" key="1">
    <source>
        <dbReference type="ARBA" id="ARBA00001933"/>
    </source>
</evidence>
<dbReference type="PANTHER" id="PTHR43780:SF2">
    <property type="entry name" value="1-AMINOCYCLOPROPANE-1-CARBOXYLATE DEAMINASE-RELATED"/>
    <property type="match status" value="1"/>
</dbReference>
<evidence type="ECO:0000256" key="2">
    <source>
        <dbReference type="ARBA" id="ARBA00008639"/>
    </source>
</evidence>
<dbReference type="Gene3D" id="3.40.50.1100">
    <property type="match status" value="2"/>
</dbReference>
<feature type="active site" description="Nucleophile" evidence="4">
    <location>
        <position position="76"/>
    </location>
</feature>
<dbReference type="InterPro" id="IPR005966">
    <property type="entry name" value="D-Cys_desShydrase"/>
</dbReference>
<dbReference type="PANTHER" id="PTHR43780">
    <property type="entry name" value="1-AMINOCYCLOPROPANE-1-CARBOXYLATE DEAMINASE-RELATED"/>
    <property type="match status" value="1"/>
</dbReference>
<dbReference type="GO" id="GO:0019148">
    <property type="term" value="F:D-cysteine desulfhydrase activity"/>
    <property type="evidence" value="ECO:0007669"/>
    <property type="project" value="TreeGrafter"/>
</dbReference>
<evidence type="ECO:0000256" key="3">
    <source>
        <dbReference type="ARBA" id="ARBA00022898"/>
    </source>
</evidence>
<evidence type="ECO:0000256" key="4">
    <source>
        <dbReference type="PIRSR" id="PIRSR006278-1"/>
    </source>
</evidence>
<evidence type="ECO:0000259" key="6">
    <source>
        <dbReference type="Pfam" id="PF00291"/>
    </source>
</evidence>
<dbReference type="Proteomes" id="UP000265882">
    <property type="component" value="Unassembled WGS sequence"/>
</dbReference>
<evidence type="ECO:0000313" key="7">
    <source>
        <dbReference type="EMBL" id="RJP19457.1"/>
    </source>
</evidence>
<dbReference type="InterPro" id="IPR001926">
    <property type="entry name" value="TrpB-like_PALP"/>
</dbReference>
<dbReference type="InterPro" id="IPR027278">
    <property type="entry name" value="ACCD_DCysDesulf"/>
</dbReference>
<organism evidence="7 8">
    <name type="scientific">Abyssobacteria bacterium (strain SURF_5)</name>
    <dbReference type="NCBI Taxonomy" id="2093360"/>
    <lineage>
        <taxon>Bacteria</taxon>
        <taxon>Pseudomonadati</taxon>
        <taxon>Candidatus Hydrogenedentota</taxon>
        <taxon>Candidatus Abyssobacteria</taxon>
    </lineage>
</organism>
<comment type="caution">
    <text evidence="7">The sequence shown here is derived from an EMBL/GenBank/DDBJ whole genome shotgun (WGS) entry which is preliminary data.</text>
</comment>
<reference evidence="7 8" key="1">
    <citation type="journal article" date="2017" name="ISME J.">
        <title>Energy and carbon metabolisms in a deep terrestrial subsurface fluid microbial community.</title>
        <authorList>
            <person name="Momper L."/>
            <person name="Jungbluth S.P."/>
            <person name="Lee M.D."/>
            <person name="Amend J.P."/>
        </authorList>
    </citation>
    <scope>NUCLEOTIDE SEQUENCE [LARGE SCALE GENOMIC DNA]</scope>
    <source>
        <strain evidence="7">SURF_5</strain>
    </source>
</reference>